<dbReference type="SUPFAM" id="SSF53474">
    <property type="entry name" value="alpha/beta-Hydrolases"/>
    <property type="match status" value="1"/>
</dbReference>
<comment type="caution">
    <text evidence="2">The sequence shown here is derived from an EMBL/GenBank/DDBJ whole genome shotgun (WGS) entry which is preliminary data.</text>
</comment>
<dbReference type="Pfam" id="PF00561">
    <property type="entry name" value="Abhydrolase_1"/>
    <property type="match status" value="1"/>
</dbReference>
<dbReference type="InterPro" id="IPR000073">
    <property type="entry name" value="AB_hydrolase_1"/>
</dbReference>
<feature type="domain" description="AB hydrolase-1" evidence="1">
    <location>
        <begin position="38"/>
        <end position="275"/>
    </location>
</feature>
<dbReference type="PRINTS" id="PR00111">
    <property type="entry name" value="ABHYDROLASE"/>
</dbReference>
<dbReference type="PANTHER" id="PTHR43798">
    <property type="entry name" value="MONOACYLGLYCEROL LIPASE"/>
    <property type="match status" value="1"/>
</dbReference>
<evidence type="ECO:0000313" key="3">
    <source>
        <dbReference type="Proteomes" id="UP000325302"/>
    </source>
</evidence>
<dbReference type="Proteomes" id="UP000325302">
    <property type="component" value="Unassembled WGS sequence"/>
</dbReference>
<dbReference type="Gene3D" id="3.40.50.1820">
    <property type="entry name" value="alpha/beta hydrolase"/>
    <property type="match status" value="1"/>
</dbReference>
<accession>A0A5A9W523</accession>
<dbReference type="OrthoDB" id="5853561at2"/>
<dbReference type="AlphaFoldDB" id="A0A5A9W523"/>
<proteinExistence type="predicted"/>
<protein>
    <submittedName>
        <fullName evidence="2">Alpha/beta fold hydrolase</fullName>
    </submittedName>
</protein>
<keyword evidence="3" id="KW-1185">Reference proteome</keyword>
<keyword evidence="2" id="KW-0378">Hydrolase</keyword>
<dbReference type="InterPro" id="IPR050266">
    <property type="entry name" value="AB_hydrolase_sf"/>
</dbReference>
<dbReference type="PRINTS" id="PR00412">
    <property type="entry name" value="EPOXHYDRLASE"/>
</dbReference>
<dbReference type="RefSeq" id="WP_149389938.1">
    <property type="nucleotide sequence ID" value="NZ_SMRS01000002.1"/>
</dbReference>
<dbReference type="PANTHER" id="PTHR43798:SF33">
    <property type="entry name" value="HYDROLASE, PUTATIVE (AFU_ORTHOLOGUE AFUA_2G14860)-RELATED"/>
    <property type="match status" value="1"/>
</dbReference>
<evidence type="ECO:0000313" key="2">
    <source>
        <dbReference type="EMBL" id="KAA0875633.1"/>
    </source>
</evidence>
<dbReference type="EMBL" id="SMRS01000002">
    <property type="protein sequence ID" value="KAA0875633.1"/>
    <property type="molecule type" value="Genomic_DNA"/>
</dbReference>
<dbReference type="GO" id="GO:0016020">
    <property type="term" value="C:membrane"/>
    <property type="evidence" value="ECO:0007669"/>
    <property type="project" value="TreeGrafter"/>
</dbReference>
<evidence type="ECO:0000259" key="1">
    <source>
        <dbReference type="Pfam" id="PF00561"/>
    </source>
</evidence>
<organism evidence="2 3">
    <name type="scientific">Nitrincola tapanii</name>
    <dbReference type="NCBI Taxonomy" id="1708751"/>
    <lineage>
        <taxon>Bacteria</taxon>
        <taxon>Pseudomonadati</taxon>
        <taxon>Pseudomonadota</taxon>
        <taxon>Gammaproteobacteria</taxon>
        <taxon>Oceanospirillales</taxon>
        <taxon>Oceanospirillaceae</taxon>
        <taxon>Nitrincola</taxon>
    </lineage>
</organism>
<sequence>MTNTSAFDEVSSSRFAQIQEGDLALKIHYNEVGTGDRVVVTLHGSGPGATSWANFSKNIEPLVKAGYRVILMDSPGWGKSDPIVCDGSRSHLNARALKGLLDALQIEKASLIGNSMGGHSATAFTLMYPERVEKLILMGGGTGGASPYTPMPTEGIKRLQQLYREPTIENLKAMMDIFVFDTSDLTEDLFQMRLNNMLARQDHLQNFVKSLQLNPKQFPDFGPELTKIQQPTLILWGRNDRFVPMDTGLKLLAHIPNSELHLFNQCGHWVQWEHASRFNHLVLEFLAN</sequence>
<reference evidence="2 3" key="1">
    <citation type="submission" date="2019-03" db="EMBL/GenBank/DDBJ databases">
        <title>Nitrincola sp. nov. isolated from an Indian soda lake.</title>
        <authorList>
            <person name="Joshi A."/>
            <person name="Thite S.V."/>
            <person name="Joseph N."/>
            <person name="Dhotre D."/>
            <person name="Moorthy M."/>
            <person name="Shouche Y.S."/>
        </authorList>
    </citation>
    <scope>NUCLEOTIDE SEQUENCE [LARGE SCALE GENOMIC DNA]</scope>
    <source>
        <strain evidence="2 3">MEB193</strain>
    </source>
</reference>
<gene>
    <name evidence="2" type="ORF">E1H14_02750</name>
</gene>
<dbReference type="InterPro" id="IPR000639">
    <property type="entry name" value="Epox_hydrolase-like"/>
</dbReference>
<dbReference type="GO" id="GO:0016787">
    <property type="term" value="F:hydrolase activity"/>
    <property type="evidence" value="ECO:0007669"/>
    <property type="project" value="UniProtKB-KW"/>
</dbReference>
<dbReference type="InterPro" id="IPR029058">
    <property type="entry name" value="AB_hydrolase_fold"/>
</dbReference>
<name>A0A5A9W523_9GAMM</name>